<evidence type="ECO:0000256" key="3">
    <source>
        <dbReference type="ARBA" id="ARBA00022490"/>
    </source>
</evidence>
<dbReference type="EMBL" id="LNIX01000004">
    <property type="protein sequence ID" value="OXA55930.1"/>
    <property type="molecule type" value="Genomic_DNA"/>
</dbReference>
<dbReference type="AlphaFoldDB" id="A0A226EEX0"/>
<dbReference type="FunFam" id="2.80.10.50:FF:000064">
    <property type="entry name" value="Fascin"/>
    <property type="match status" value="1"/>
</dbReference>
<comment type="similarity">
    <text evidence="2">Belongs to the fascin family.</text>
</comment>
<dbReference type="InterPro" id="IPR008999">
    <property type="entry name" value="Actin-crosslinking"/>
</dbReference>
<organism evidence="8 9">
    <name type="scientific">Folsomia candida</name>
    <name type="common">Springtail</name>
    <dbReference type="NCBI Taxonomy" id="158441"/>
    <lineage>
        <taxon>Eukaryota</taxon>
        <taxon>Metazoa</taxon>
        <taxon>Ecdysozoa</taxon>
        <taxon>Arthropoda</taxon>
        <taxon>Hexapoda</taxon>
        <taxon>Collembola</taxon>
        <taxon>Entomobryomorpha</taxon>
        <taxon>Isotomoidea</taxon>
        <taxon>Isotomidae</taxon>
        <taxon>Proisotominae</taxon>
        <taxon>Folsomia</taxon>
    </lineage>
</organism>
<dbReference type="GO" id="GO:0016477">
    <property type="term" value="P:cell migration"/>
    <property type="evidence" value="ECO:0007669"/>
    <property type="project" value="TreeGrafter"/>
</dbReference>
<name>A0A226EEX0_FOLCA</name>
<evidence type="ECO:0000256" key="6">
    <source>
        <dbReference type="SAM" id="MobiDB-lite"/>
    </source>
</evidence>
<dbReference type="Proteomes" id="UP000198287">
    <property type="component" value="Unassembled WGS sequence"/>
</dbReference>
<dbReference type="FunFam" id="2.80.10.50:FF:000010">
    <property type="entry name" value="Fascin"/>
    <property type="match status" value="1"/>
</dbReference>
<protein>
    <submittedName>
        <fullName evidence="8">Protein singed</fullName>
    </submittedName>
</protein>
<dbReference type="SUPFAM" id="SSF50405">
    <property type="entry name" value="Actin-crosslinking proteins"/>
    <property type="match status" value="4"/>
</dbReference>
<feature type="compositionally biased region" description="Low complexity" evidence="6">
    <location>
        <begin position="15"/>
        <end position="34"/>
    </location>
</feature>
<dbReference type="PANTHER" id="PTHR10551">
    <property type="entry name" value="FASCIN"/>
    <property type="match status" value="1"/>
</dbReference>
<dbReference type="GO" id="GO:0030674">
    <property type="term" value="F:protein-macromolecule adaptor activity"/>
    <property type="evidence" value="ECO:0007669"/>
    <property type="project" value="InterPro"/>
</dbReference>
<keyword evidence="3" id="KW-0963">Cytoplasm</keyword>
<gene>
    <name evidence="8" type="ORF">Fcan01_09724</name>
</gene>
<accession>A0A226EEX0</accession>
<feature type="domain" description="Fascin-like" evidence="7">
    <location>
        <begin position="178"/>
        <end position="290"/>
    </location>
</feature>
<evidence type="ECO:0000256" key="5">
    <source>
        <dbReference type="ARBA" id="ARBA00023212"/>
    </source>
</evidence>
<evidence type="ECO:0000259" key="7">
    <source>
        <dbReference type="Pfam" id="PF06268"/>
    </source>
</evidence>
<dbReference type="GO" id="GO:0051015">
    <property type="term" value="F:actin filament binding"/>
    <property type="evidence" value="ECO:0007669"/>
    <property type="project" value="InterPro"/>
</dbReference>
<dbReference type="GO" id="GO:0015629">
    <property type="term" value="C:actin cytoskeleton"/>
    <property type="evidence" value="ECO:0007669"/>
    <property type="project" value="TreeGrafter"/>
</dbReference>
<keyword evidence="9" id="KW-1185">Reference proteome</keyword>
<feature type="domain" description="Fascin-like" evidence="7">
    <location>
        <begin position="305"/>
        <end position="412"/>
    </location>
</feature>
<keyword evidence="5" id="KW-0206">Cytoskeleton</keyword>
<dbReference type="Gene3D" id="2.80.10.50">
    <property type="match status" value="4"/>
</dbReference>
<dbReference type="STRING" id="158441.A0A226EEX0"/>
<evidence type="ECO:0000256" key="1">
    <source>
        <dbReference type="ARBA" id="ARBA00004245"/>
    </source>
</evidence>
<feature type="region of interest" description="Disordered" evidence="6">
    <location>
        <begin position="1"/>
        <end position="34"/>
    </location>
</feature>
<comment type="caution">
    <text evidence="8">The sequence shown here is derived from an EMBL/GenBank/DDBJ whole genome shotgun (WGS) entry which is preliminary data.</text>
</comment>
<dbReference type="PIRSF" id="PIRSF005682">
    <property type="entry name" value="Fascin"/>
    <property type="match status" value="1"/>
</dbReference>
<dbReference type="OrthoDB" id="10259868at2759"/>
<dbReference type="OMA" id="ECNKAIY"/>
<dbReference type="PANTHER" id="PTHR10551:SF9">
    <property type="entry name" value="FASCIN-2"/>
    <property type="match status" value="1"/>
</dbReference>
<keyword evidence="4" id="KW-0009">Actin-binding</keyword>
<sequence length="533" mass="59718">MSWIKHHRTNEMNGHHTNGNGTTLTPTNGHTTTNNNCTESNWNLGIWSVGVINAKNKRYLTAETFGYKINANGTSLKKKQTWRLEPAGADGICLKSHLDRYLAVDQYGNVTCDQEEKEHGAFFEVVASGKEGTWTLRNTSRGYYLGAESDKLICTSKIASTLGEKWFIHLAARPQVTLKSVGRKRYAHLAENEEEIHVDSNVPWGADTLFTLEFRFGDSCFYALHTCNNKYLRSDGKLQDACDPSCLFSIEYHHGQMALRDSSGLYLAPIGSKAVLKTRSHTVTKDELFVLEDSVPQGAFVAKLNGRYVSTKQGVDVTANQDEISSFETFQLEFEPKSKKWYVRTMQDKYWTVVEATGGIQAGGDKRTTSSLFTLKWSPGGTLYFMGCNGKYVGAKRSGHLYANVESPEEDESAQFHFYLINRPILVLKCEQGYVGYKSNGLFRLECNKASYETIGVERKESGVVHFKGQKGKYWSLAGDEIAADSDTPTDFYIELKEPNRICIKTGNGLYLNAEKNGMFKVGASSEPTLWEF</sequence>
<dbReference type="GO" id="GO:0007163">
    <property type="term" value="P:establishment or maintenance of cell polarity"/>
    <property type="evidence" value="ECO:0007669"/>
    <property type="project" value="TreeGrafter"/>
</dbReference>
<dbReference type="InterPro" id="IPR022768">
    <property type="entry name" value="Fascin-like_dom"/>
</dbReference>
<dbReference type="FunFam" id="2.80.10.50:FF:000008">
    <property type="entry name" value="Fascin"/>
    <property type="match status" value="1"/>
</dbReference>
<dbReference type="GO" id="GO:0005737">
    <property type="term" value="C:cytoplasm"/>
    <property type="evidence" value="ECO:0007669"/>
    <property type="project" value="TreeGrafter"/>
</dbReference>
<reference evidence="8 9" key="1">
    <citation type="submission" date="2015-12" db="EMBL/GenBank/DDBJ databases">
        <title>The genome of Folsomia candida.</title>
        <authorList>
            <person name="Faddeeva A."/>
            <person name="Derks M.F."/>
            <person name="Anvar Y."/>
            <person name="Smit S."/>
            <person name="Van Straalen N."/>
            <person name="Roelofs D."/>
        </authorList>
    </citation>
    <scope>NUCLEOTIDE SEQUENCE [LARGE SCALE GENOMIC DNA]</scope>
    <source>
        <strain evidence="8 9">VU population</strain>
        <tissue evidence="8">Whole body</tissue>
    </source>
</reference>
<dbReference type="InterPro" id="IPR024703">
    <property type="entry name" value="Fascin_metazoans"/>
</dbReference>
<evidence type="ECO:0000313" key="8">
    <source>
        <dbReference type="EMBL" id="OXA55930.1"/>
    </source>
</evidence>
<proteinExistence type="inferred from homology"/>
<comment type="subcellular location">
    <subcellularLocation>
        <location evidence="1">Cytoplasm</location>
        <location evidence="1">Cytoskeleton</location>
    </subcellularLocation>
</comment>
<dbReference type="CDD" id="cd23351">
    <property type="entry name" value="beta-trefoil_singed_rpt2"/>
    <property type="match status" value="1"/>
</dbReference>
<evidence type="ECO:0000256" key="4">
    <source>
        <dbReference type="ARBA" id="ARBA00023203"/>
    </source>
</evidence>
<dbReference type="FunFam" id="2.80.10.50:FF:000015">
    <property type="entry name" value="Fascin"/>
    <property type="match status" value="1"/>
</dbReference>
<dbReference type="InterPro" id="IPR010431">
    <property type="entry name" value="Fascin"/>
</dbReference>
<evidence type="ECO:0000313" key="9">
    <source>
        <dbReference type="Proteomes" id="UP000198287"/>
    </source>
</evidence>
<dbReference type="Pfam" id="PF06268">
    <property type="entry name" value="Fascin"/>
    <property type="match status" value="3"/>
</dbReference>
<dbReference type="GO" id="GO:0051017">
    <property type="term" value="P:actin filament bundle assembly"/>
    <property type="evidence" value="ECO:0007669"/>
    <property type="project" value="TreeGrafter"/>
</dbReference>
<feature type="domain" description="Fascin-like" evidence="7">
    <location>
        <begin position="57"/>
        <end position="166"/>
    </location>
</feature>
<evidence type="ECO:0000256" key="2">
    <source>
        <dbReference type="ARBA" id="ARBA00007415"/>
    </source>
</evidence>